<comment type="caution">
    <text evidence="1">The sequence shown here is derived from an EMBL/GenBank/DDBJ whole genome shotgun (WGS) entry which is preliminary data.</text>
</comment>
<accession>A0AAI9AIX1</accession>
<dbReference type="EMBL" id="ABCJ01000001">
    <property type="protein sequence ID" value="EDM24503.1"/>
    <property type="molecule type" value="Genomic_DNA"/>
</dbReference>
<name>A0AAI9AIX1_9BACT</name>
<dbReference type="GO" id="GO:0016757">
    <property type="term" value="F:glycosyltransferase activity"/>
    <property type="evidence" value="ECO:0007669"/>
    <property type="project" value="UniProtKB-KW"/>
</dbReference>
<dbReference type="EC" id="2.4.2.29" evidence="1"/>
<dbReference type="AlphaFoldDB" id="A0AAI9AIX1"/>
<proteinExistence type="predicted"/>
<organism evidence="1 2">
    <name type="scientific">Caminibacter mediatlanticus TB-2</name>
    <dbReference type="NCBI Taxonomy" id="391592"/>
    <lineage>
        <taxon>Bacteria</taxon>
        <taxon>Pseudomonadati</taxon>
        <taxon>Campylobacterota</taxon>
        <taxon>Epsilonproteobacteria</taxon>
        <taxon>Nautiliales</taxon>
        <taxon>Nautiliaceae</taxon>
        <taxon>Caminibacter</taxon>
    </lineage>
</organism>
<dbReference type="PROSITE" id="PS51257">
    <property type="entry name" value="PROKAR_LIPOPROTEIN"/>
    <property type="match status" value="1"/>
</dbReference>
<dbReference type="RefSeq" id="WP_007473489.1">
    <property type="nucleotide sequence ID" value="NZ_ABCJ01000001.1"/>
</dbReference>
<evidence type="ECO:0000313" key="1">
    <source>
        <dbReference type="EMBL" id="EDM24503.1"/>
    </source>
</evidence>
<keyword evidence="1" id="KW-0808">Transferase</keyword>
<reference evidence="1 2" key="1">
    <citation type="journal article" date="2011" name="Stand. Genomic Sci.">
        <title>Draft genome sequence of Caminibacter mediatlanticus strain TB-2, an epsilonproteobacterium isolated from a deep-sea hydrothermal vent.</title>
        <authorList>
            <person name="Giovannelli D."/>
            <person name="Ferriera S."/>
            <person name="Johnson J."/>
            <person name="Kravitz S."/>
            <person name="Perez-Rodriguez I."/>
            <person name="Ricci J."/>
            <person name="O'Brien C."/>
            <person name="Voordeckers J.W."/>
            <person name="Bini E."/>
            <person name="Vetriani C."/>
        </authorList>
    </citation>
    <scope>NUCLEOTIDE SEQUENCE [LARGE SCALE GENOMIC DNA]</scope>
    <source>
        <strain evidence="1 2">TB-2</strain>
    </source>
</reference>
<keyword evidence="1" id="KW-0328">Glycosyltransferase</keyword>
<sequence length="276" mass="32222">MFKKLSIILASLFIGCSSTNISVDKKIKETNIENSLIQKYEITKNSLTSLNNYYYFYKVENKGITLYKMDKNYNLVDKKIIPIIIDTQKITSNNKNLYLIGYDENKQKPIILIIDSDLNIKEKKYIGDKFDVPKDIVTNSNKINVLLLTYKNGADFKICNLKNCKTFSKPNNQLPKFIKKFNDGYLVIGSYQDNKEDLYIAFIKNNKIVWEKRYDFGYSDIPQKVIIKNDKIFINVNSTDYMGANKYLTIILDKNGKLIKKEQNLEFQQLPTKLRT</sequence>
<protein>
    <submittedName>
        <fullName evidence="1">Queuine tRNA-ribosyltransferase</fullName>
        <ecNumber evidence="1">2.4.2.29</ecNumber>
    </submittedName>
</protein>
<gene>
    <name evidence="1" type="primary">tgt</name>
    <name evidence="1" type="ORF">CMTB2_03268</name>
</gene>
<evidence type="ECO:0000313" key="2">
    <source>
        <dbReference type="Proteomes" id="UP000003288"/>
    </source>
</evidence>
<dbReference type="Proteomes" id="UP000003288">
    <property type="component" value="Unassembled WGS sequence"/>
</dbReference>